<dbReference type="Pfam" id="PF13193">
    <property type="entry name" value="AMP-binding_C"/>
    <property type="match status" value="1"/>
</dbReference>
<keyword evidence="6" id="KW-1185">Reference proteome</keyword>
<dbReference type="Pfam" id="PF00501">
    <property type="entry name" value="AMP-binding"/>
    <property type="match status" value="1"/>
</dbReference>
<sequence>MSGPIDHVGLQARLQPTRLAAVDLASGRRWTYAELDADVAACARVLVERGVALGDRIVSLARNRVDLVILHLACARIGAVYAPLNWRLSPAEILALVEDADPRLVVGDQELDRVELEGLSLDHLAAEIAAAEPLAAAPFDRGRPSLILYTSGTSGRPKGVVLSERNLDHTAINFGRLGRVTHQSAFLIDAPMFHVLGLVTTVRPPLLHGGAILVSDGFEPARTLARLSDPDLAVSHYFCVPQMAQALRHHPDLAPERLAGLTAIFTGGAPHAAADIRAWLAIGVPVVDGFGMSETGTVFGMPVDPAQIDARAGSVGVALPGVRSRIVDAAGRDCPDGQPGELLLKGDNVFSGYWRRPDDTAGAFTADGWFRTGDIARADAEGFHWLVDRKKDMFISGGENVYPAEIEAALADHPGIAECAVLGLPDPRWGEVGHLILVPRPGAVVSHAAVVAHLEHRLARYKLPKATTIVDSLPRTGSGKIQKAVLKALILERTPA</sequence>
<dbReference type="PANTHER" id="PTHR43201:SF5">
    <property type="entry name" value="MEDIUM-CHAIN ACYL-COA LIGASE ACSF2, MITOCHONDRIAL"/>
    <property type="match status" value="1"/>
</dbReference>
<comment type="similarity">
    <text evidence="1">Belongs to the ATP-dependent AMP-binding enzyme family.</text>
</comment>
<feature type="domain" description="AMP-dependent synthetase/ligase" evidence="3">
    <location>
        <begin position="11"/>
        <end position="354"/>
    </location>
</feature>
<dbReference type="PANTHER" id="PTHR43201">
    <property type="entry name" value="ACYL-COA SYNTHETASE"/>
    <property type="match status" value="1"/>
</dbReference>
<dbReference type="Proteomes" id="UP000639859">
    <property type="component" value="Unassembled WGS sequence"/>
</dbReference>
<keyword evidence="2" id="KW-0436">Ligase</keyword>
<dbReference type="InterPro" id="IPR025110">
    <property type="entry name" value="AMP-bd_C"/>
</dbReference>
<dbReference type="SUPFAM" id="SSF56801">
    <property type="entry name" value="Acetyl-CoA synthetase-like"/>
    <property type="match status" value="1"/>
</dbReference>
<evidence type="ECO:0000313" key="6">
    <source>
        <dbReference type="Proteomes" id="UP000639859"/>
    </source>
</evidence>
<evidence type="ECO:0000256" key="2">
    <source>
        <dbReference type="ARBA" id="ARBA00022598"/>
    </source>
</evidence>
<organism evidence="5 6">
    <name type="scientific">Caulobacter hibisci</name>
    <dbReference type="NCBI Taxonomy" id="2035993"/>
    <lineage>
        <taxon>Bacteria</taxon>
        <taxon>Pseudomonadati</taxon>
        <taxon>Pseudomonadota</taxon>
        <taxon>Alphaproteobacteria</taxon>
        <taxon>Caulobacterales</taxon>
        <taxon>Caulobacteraceae</taxon>
        <taxon>Caulobacter</taxon>
    </lineage>
</organism>
<evidence type="ECO:0000313" key="5">
    <source>
        <dbReference type="EMBL" id="MBI1686749.1"/>
    </source>
</evidence>
<dbReference type="InterPro" id="IPR020845">
    <property type="entry name" value="AMP-binding_CS"/>
</dbReference>
<proteinExistence type="inferred from homology"/>
<gene>
    <name evidence="5" type="ORF">I4Q42_24035</name>
</gene>
<dbReference type="Gene3D" id="3.30.300.30">
    <property type="match status" value="1"/>
</dbReference>
<dbReference type="InterPro" id="IPR000873">
    <property type="entry name" value="AMP-dep_synth/lig_dom"/>
</dbReference>
<dbReference type="EMBL" id="JADWOX010000026">
    <property type="protein sequence ID" value="MBI1686749.1"/>
    <property type="molecule type" value="Genomic_DNA"/>
</dbReference>
<feature type="domain" description="AMP-binding enzyme C-terminal" evidence="4">
    <location>
        <begin position="405"/>
        <end position="480"/>
    </location>
</feature>
<reference evidence="5 6" key="1">
    <citation type="submission" date="2020-11" db="EMBL/GenBank/DDBJ databases">
        <title>genome sequence of strain KACC 18849.</title>
        <authorList>
            <person name="Gao J."/>
            <person name="Zhang X."/>
        </authorList>
    </citation>
    <scope>NUCLEOTIDE SEQUENCE [LARGE SCALE GENOMIC DNA]</scope>
    <source>
        <strain evidence="5 6">KACC 18849</strain>
    </source>
</reference>
<dbReference type="InterPro" id="IPR045851">
    <property type="entry name" value="AMP-bd_C_sf"/>
</dbReference>
<dbReference type="Gene3D" id="3.40.50.12780">
    <property type="entry name" value="N-terminal domain of ligase-like"/>
    <property type="match status" value="1"/>
</dbReference>
<protein>
    <submittedName>
        <fullName evidence="5">AMP-binding protein</fullName>
    </submittedName>
</protein>
<name>A0ABS0T4F1_9CAUL</name>
<dbReference type="InterPro" id="IPR042099">
    <property type="entry name" value="ANL_N_sf"/>
</dbReference>
<evidence type="ECO:0000259" key="3">
    <source>
        <dbReference type="Pfam" id="PF00501"/>
    </source>
</evidence>
<dbReference type="NCBIfam" id="NF006572">
    <property type="entry name" value="PRK09088.1"/>
    <property type="match status" value="1"/>
</dbReference>
<dbReference type="PROSITE" id="PS00455">
    <property type="entry name" value="AMP_BINDING"/>
    <property type="match status" value="1"/>
</dbReference>
<dbReference type="RefSeq" id="WP_198578633.1">
    <property type="nucleotide sequence ID" value="NZ_JADWOX010000026.1"/>
</dbReference>
<comment type="caution">
    <text evidence="5">The sequence shown here is derived from an EMBL/GenBank/DDBJ whole genome shotgun (WGS) entry which is preliminary data.</text>
</comment>
<accession>A0ABS0T4F1</accession>
<evidence type="ECO:0000259" key="4">
    <source>
        <dbReference type="Pfam" id="PF13193"/>
    </source>
</evidence>
<evidence type="ECO:0000256" key="1">
    <source>
        <dbReference type="ARBA" id="ARBA00006432"/>
    </source>
</evidence>